<accession>A0AAV2QPH2</accession>
<keyword evidence="2" id="KW-1185">Reference proteome</keyword>
<protein>
    <submittedName>
        <fullName evidence="1">Uncharacterized protein</fullName>
    </submittedName>
</protein>
<feature type="non-terminal residue" evidence="1">
    <location>
        <position position="120"/>
    </location>
</feature>
<dbReference type="EMBL" id="CAXKWB010008180">
    <property type="protein sequence ID" value="CAL4089970.1"/>
    <property type="molecule type" value="Genomic_DNA"/>
</dbReference>
<comment type="caution">
    <text evidence="1">The sequence shown here is derived from an EMBL/GenBank/DDBJ whole genome shotgun (WGS) entry which is preliminary data.</text>
</comment>
<proteinExistence type="predicted"/>
<organism evidence="1 2">
    <name type="scientific">Meganyctiphanes norvegica</name>
    <name type="common">Northern krill</name>
    <name type="synonym">Thysanopoda norvegica</name>
    <dbReference type="NCBI Taxonomy" id="48144"/>
    <lineage>
        <taxon>Eukaryota</taxon>
        <taxon>Metazoa</taxon>
        <taxon>Ecdysozoa</taxon>
        <taxon>Arthropoda</taxon>
        <taxon>Crustacea</taxon>
        <taxon>Multicrustacea</taxon>
        <taxon>Malacostraca</taxon>
        <taxon>Eumalacostraca</taxon>
        <taxon>Eucarida</taxon>
        <taxon>Euphausiacea</taxon>
        <taxon>Euphausiidae</taxon>
        <taxon>Meganyctiphanes</taxon>
    </lineage>
</organism>
<dbReference type="AlphaFoldDB" id="A0AAV2QPH2"/>
<evidence type="ECO:0000313" key="1">
    <source>
        <dbReference type="EMBL" id="CAL4089970.1"/>
    </source>
</evidence>
<gene>
    <name evidence="1" type="ORF">MNOR_LOCUS13933</name>
</gene>
<evidence type="ECO:0000313" key="2">
    <source>
        <dbReference type="Proteomes" id="UP001497623"/>
    </source>
</evidence>
<reference evidence="1 2" key="1">
    <citation type="submission" date="2024-05" db="EMBL/GenBank/DDBJ databases">
        <authorList>
            <person name="Wallberg A."/>
        </authorList>
    </citation>
    <scope>NUCLEOTIDE SEQUENCE [LARGE SCALE GENOMIC DNA]</scope>
</reference>
<name>A0AAV2QPH2_MEGNR</name>
<sequence length="120" mass="12880">MQFAPFSRPIAYLAGKDQSVVKRIATKLCKMCSITESPQKLQLPHPEDAAMERVHGVINSAMRNIFATSPASPLKKCAEAKSASPLKKCAEATSAPGSPAKLLLAPSLLSMMNIDLTQKQ</sequence>
<dbReference type="Proteomes" id="UP001497623">
    <property type="component" value="Unassembled WGS sequence"/>
</dbReference>